<sequence>MCKERRAKRLARMAGKKVVEPPFICPPLFETFYSVGFEHQERTPIKLMTNRDGVDLNLIGDRVPMSSDWVRYDPSALDNYQLIQPAILDSSEM</sequence>
<evidence type="ECO:0000313" key="1">
    <source>
        <dbReference type="EMBL" id="PPR99731.1"/>
    </source>
</evidence>
<dbReference type="Proteomes" id="UP000239757">
    <property type="component" value="Unassembled WGS sequence"/>
</dbReference>
<evidence type="ECO:0000313" key="2">
    <source>
        <dbReference type="Proteomes" id="UP000239757"/>
    </source>
</evidence>
<accession>A0A2P5X8R4</accession>
<protein>
    <submittedName>
        <fullName evidence="1">Uncharacterized protein</fullName>
    </submittedName>
</protein>
<proteinExistence type="predicted"/>
<gene>
    <name evidence="1" type="ORF">GOBAR_AA20933</name>
</gene>
<reference evidence="1 2" key="1">
    <citation type="submission" date="2015-01" db="EMBL/GenBank/DDBJ databases">
        <title>Genome of allotetraploid Gossypium barbadense reveals genomic plasticity and fiber elongation in cotton evolution.</title>
        <authorList>
            <person name="Chen X."/>
            <person name="Liu X."/>
            <person name="Zhao B."/>
            <person name="Zheng H."/>
            <person name="Hu Y."/>
            <person name="Lu G."/>
            <person name="Yang C."/>
            <person name="Chen J."/>
            <person name="Shan C."/>
            <person name="Zhang L."/>
            <person name="Zhou Y."/>
            <person name="Wang L."/>
            <person name="Guo W."/>
            <person name="Bai Y."/>
            <person name="Ruan J."/>
            <person name="Shangguan X."/>
            <person name="Mao Y."/>
            <person name="Jiang J."/>
            <person name="Zhu Y."/>
            <person name="Lei J."/>
            <person name="Kang H."/>
            <person name="Chen S."/>
            <person name="He X."/>
            <person name="Wang R."/>
            <person name="Wang Y."/>
            <person name="Chen J."/>
            <person name="Wang L."/>
            <person name="Yu S."/>
            <person name="Wang B."/>
            <person name="Wei J."/>
            <person name="Song S."/>
            <person name="Lu X."/>
            <person name="Gao Z."/>
            <person name="Gu W."/>
            <person name="Deng X."/>
            <person name="Ma D."/>
            <person name="Wang S."/>
            <person name="Liang W."/>
            <person name="Fang L."/>
            <person name="Cai C."/>
            <person name="Zhu X."/>
            <person name="Zhou B."/>
            <person name="Zhang Y."/>
            <person name="Chen Z."/>
            <person name="Xu S."/>
            <person name="Zhu R."/>
            <person name="Wang S."/>
            <person name="Zhang T."/>
            <person name="Zhao G."/>
        </authorList>
    </citation>
    <scope>NUCLEOTIDE SEQUENCE [LARGE SCALE GENOMIC DNA]</scope>
    <source>
        <strain evidence="2">cv. Xinhai21</strain>
        <tissue evidence="1">Leaf</tissue>
    </source>
</reference>
<dbReference type="AlphaFoldDB" id="A0A2P5X8R4"/>
<dbReference type="EMBL" id="KZ665441">
    <property type="protein sequence ID" value="PPR99731.1"/>
    <property type="molecule type" value="Genomic_DNA"/>
</dbReference>
<name>A0A2P5X8R4_GOSBA</name>
<organism evidence="1 2">
    <name type="scientific">Gossypium barbadense</name>
    <name type="common">Sea Island cotton</name>
    <name type="synonym">Hibiscus barbadensis</name>
    <dbReference type="NCBI Taxonomy" id="3634"/>
    <lineage>
        <taxon>Eukaryota</taxon>
        <taxon>Viridiplantae</taxon>
        <taxon>Streptophyta</taxon>
        <taxon>Embryophyta</taxon>
        <taxon>Tracheophyta</taxon>
        <taxon>Spermatophyta</taxon>
        <taxon>Magnoliopsida</taxon>
        <taxon>eudicotyledons</taxon>
        <taxon>Gunneridae</taxon>
        <taxon>Pentapetalae</taxon>
        <taxon>rosids</taxon>
        <taxon>malvids</taxon>
        <taxon>Malvales</taxon>
        <taxon>Malvaceae</taxon>
        <taxon>Malvoideae</taxon>
        <taxon>Gossypium</taxon>
    </lineage>
</organism>